<name>A0A6P8IDQ9_ACTTE</name>
<feature type="signal peptide" evidence="14">
    <location>
        <begin position="1"/>
        <end position="27"/>
    </location>
</feature>
<feature type="chain" id="PRO_5027620356" description="Alpha-galactosidase" evidence="14">
    <location>
        <begin position="28"/>
        <end position="411"/>
    </location>
</feature>
<dbReference type="GO" id="GO:0016020">
    <property type="term" value="C:membrane"/>
    <property type="evidence" value="ECO:0007669"/>
    <property type="project" value="GOC"/>
</dbReference>
<dbReference type="SUPFAM" id="SSF51445">
    <property type="entry name" value="(Trans)glycosidases"/>
    <property type="match status" value="1"/>
</dbReference>
<evidence type="ECO:0000256" key="4">
    <source>
        <dbReference type="ARBA" id="ARBA00011738"/>
    </source>
</evidence>
<evidence type="ECO:0000256" key="10">
    <source>
        <dbReference type="ARBA" id="ARBA00023180"/>
    </source>
</evidence>
<keyword evidence="6 14" id="KW-0732">Signal</keyword>
<keyword evidence="12 13" id="KW-0326">Glycosidase</keyword>
<dbReference type="GO" id="GO:0016139">
    <property type="term" value="P:glycoside catabolic process"/>
    <property type="evidence" value="ECO:0007669"/>
    <property type="project" value="TreeGrafter"/>
</dbReference>
<dbReference type="PANTHER" id="PTHR11452:SF83">
    <property type="entry name" value="ALPHA-GALACTOSIDASE"/>
    <property type="match status" value="1"/>
</dbReference>
<dbReference type="AlphaFoldDB" id="A0A6P8IDQ9"/>
<keyword evidence="7 13" id="KW-0378">Hydrolase</keyword>
<comment type="subunit">
    <text evidence="4 13">Homodimer.</text>
</comment>
<dbReference type="Gene3D" id="3.20.20.70">
    <property type="entry name" value="Aldolase class I"/>
    <property type="match status" value="1"/>
</dbReference>
<dbReference type="InterPro" id="IPR017853">
    <property type="entry name" value="GH"/>
</dbReference>
<protein>
    <recommendedName>
        <fullName evidence="5 13">Alpha-galactosidase</fullName>
        <ecNumber evidence="13">3.2.1.-</ecNumber>
    </recommendedName>
</protein>
<dbReference type="EC" id="3.2.1.-" evidence="13"/>
<evidence type="ECO:0000259" key="15">
    <source>
        <dbReference type="Pfam" id="PF17450"/>
    </source>
</evidence>
<dbReference type="GO" id="GO:0019377">
    <property type="term" value="P:glycolipid catabolic process"/>
    <property type="evidence" value="ECO:0007669"/>
    <property type="project" value="UniProtKB-ARBA"/>
</dbReference>
<dbReference type="InterPro" id="IPR013785">
    <property type="entry name" value="Aldolase_TIM"/>
</dbReference>
<dbReference type="RefSeq" id="XP_031564497.1">
    <property type="nucleotide sequence ID" value="XM_031708637.1"/>
</dbReference>
<evidence type="ECO:0000256" key="5">
    <source>
        <dbReference type="ARBA" id="ARBA00012755"/>
    </source>
</evidence>
<evidence type="ECO:0000256" key="1">
    <source>
        <dbReference type="ARBA" id="ARBA00001255"/>
    </source>
</evidence>
<dbReference type="Proteomes" id="UP000515163">
    <property type="component" value="Unplaced"/>
</dbReference>
<keyword evidence="10" id="KW-0325">Glycoprotein</keyword>
<evidence type="ECO:0000256" key="9">
    <source>
        <dbReference type="ARBA" id="ARBA00023157"/>
    </source>
</evidence>
<dbReference type="Pfam" id="PF17450">
    <property type="entry name" value="Melibiase_2_C"/>
    <property type="match status" value="1"/>
</dbReference>
<keyword evidence="11" id="KW-0458">Lysosome</keyword>
<dbReference type="Gene3D" id="2.60.40.1180">
    <property type="entry name" value="Golgi alpha-mannosidase II"/>
    <property type="match status" value="1"/>
</dbReference>
<dbReference type="GO" id="GO:0004557">
    <property type="term" value="F:alpha-galactosidase activity"/>
    <property type="evidence" value="ECO:0007669"/>
    <property type="project" value="UniProtKB-EC"/>
</dbReference>
<evidence type="ECO:0000256" key="3">
    <source>
        <dbReference type="ARBA" id="ARBA00009743"/>
    </source>
</evidence>
<reference evidence="17" key="1">
    <citation type="submission" date="2025-08" db="UniProtKB">
        <authorList>
            <consortium name="RefSeq"/>
        </authorList>
    </citation>
    <scope>IDENTIFICATION</scope>
    <source>
        <tissue evidence="17">Tentacle</tissue>
    </source>
</reference>
<evidence type="ECO:0000256" key="11">
    <source>
        <dbReference type="ARBA" id="ARBA00023228"/>
    </source>
</evidence>
<keyword evidence="8" id="KW-0443">Lipid metabolism</keyword>
<dbReference type="GeneID" id="116299920"/>
<dbReference type="PANTHER" id="PTHR11452">
    <property type="entry name" value="ALPHA-GALACTOSIDASE/ALPHA-N-ACETYLGALACTOSAMINIDASE"/>
    <property type="match status" value="1"/>
</dbReference>
<dbReference type="InterPro" id="IPR002241">
    <property type="entry name" value="Glyco_hydro_27"/>
</dbReference>
<dbReference type="FunFam" id="2.60.40.1180:FF:000008">
    <property type="entry name" value="Alpha-galactosidase"/>
    <property type="match status" value="1"/>
</dbReference>
<evidence type="ECO:0000256" key="7">
    <source>
        <dbReference type="ARBA" id="ARBA00022801"/>
    </source>
</evidence>
<comment type="similarity">
    <text evidence="3 13">Belongs to the glycosyl hydrolase 27 family.</text>
</comment>
<dbReference type="CDD" id="cd14792">
    <property type="entry name" value="GH27"/>
    <property type="match status" value="1"/>
</dbReference>
<dbReference type="SUPFAM" id="SSF51011">
    <property type="entry name" value="Glycosyl hydrolase domain"/>
    <property type="match status" value="1"/>
</dbReference>
<keyword evidence="16" id="KW-1185">Reference proteome</keyword>
<dbReference type="FunFam" id="3.20.20.70:FF:000070">
    <property type="entry name" value="Alpha-galactosidase"/>
    <property type="match status" value="1"/>
</dbReference>
<gene>
    <name evidence="17" type="primary">LOC116299920</name>
</gene>
<dbReference type="Pfam" id="PF16499">
    <property type="entry name" value="Melibiase_2"/>
    <property type="match status" value="1"/>
</dbReference>
<keyword evidence="9 13" id="KW-1015">Disulfide bond</keyword>
<dbReference type="OrthoDB" id="5795902at2759"/>
<comment type="subcellular location">
    <subcellularLocation>
        <location evidence="2">Lysosome</location>
    </subcellularLocation>
</comment>
<evidence type="ECO:0000256" key="12">
    <source>
        <dbReference type="ARBA" id="ARBA00023295"/>
    </source>
</evidence>
<evidence type="ECO:0000256" key="2">
    <source>
        <dbReference type="ARBA" id="ARBA00004371"/>
    </source>
</evidence>
<evidence type="ECO:0000256" key="8">
    <source>
        <dbReference type="ARBA" id="ARBA00023098"/>
    </source>
</evidence>
<dbReference type="InParanoid" id="A0A6P8IDQ9"/>
<dbReference type="PRINTS" id="PR00740">
    <property type="entry name" value="GLHYDRLASE27"/>
</dbReference>
<organism evidence="16 17">
    <name type="scientific">Actinia tenebrosa</name>
    <name type="common">Australian red waratah sea anemone</name>
    <dbReference type="NCBI Taxonomy" id="6105"/>
    <lineage>
        <taxon>Eukaryota</taxon>
        <taxon>Metazoa</taxon>
        <taxon>Cnidaria</taxon>
        <taxon>Anthozoa</taxon>
        <taxon>Hexacorallia</taxon>
        <taxon>Actiniaria</taxon>
        <taxon>Actiniidae</taxon>
        <taxon>Actinia</taxon>
    </lineage>
</organism>
<dbReference type="InterPro" id="IPR035373">
    <property type="entry name" value="Melibiase/NAGA_C"/>
</dbReference>
<feature type="domain" description="Alpha galactosidase A C-terminal" evidence="15">
    <location>
        <begin position="321"/>
        <end position="401"/>
    </location>
</feature>
<accession>A0A6P8IDQ9</accession>
<dbReference type="GO" id="GO:0009311">
    <property type="term" value="P:oligosaccharide metabolic process"/>
    <property type="evidence" value="ECO:0007669"/>
    <property type="project" value="TreeGrafter"/>
</dbReference>
<evidence type="ECO:0000256" key="14">
    <source>
        <dbReference type="SAM" id="SignalP"/>
    </source>
</evidence>
<dbReference type="FunCoup" id="A0A6P8IDQ9">
    <property type="interactions" value="427"/>
</dbReference>
<sequence length="411" mass="46165">MAEGPCLRFPVLLSCFMFVLLVVSVNTLNNGLALTPPMGWMDWERFRCNTDCENDPENCIGERLFKEIADRMVQDGYRDVGYEFISIDDCYTEKNRDAAGNLLVNRTRFPSGIKALANYIHTRGLKLGVYGDYGVYTCAGYPGSISHMEQDAETFAGWGADYVKFDGCFSDPCTMDQGYPKFSKALNATGRPMVYSCEWPSYTEQKNITTDYMKVAEYCNTWRNYDDVQDSWDSILHILDYFAANQDTFIAAAGPGHWNDPDMLVLGNFGLSDDQSRAQMALWSILAAPLIMSTDLRNIADRHKEILQNKEVIAVDQDKMGKMGRRWIKKSNTEVWSRPLADGSVAVVLLNRRTDGTPHEIEAPFKQIGFDAEVASARDLFAHKDLGSFTSKFSAEVNPTGVVMVKLTKSS</sequence>
<dbReference type="KEGG" id="aten:116299920"/>
<comment type="catalytic activity">
    <reaction evidence="1">
        <text>Hydrolysis of terminal, non-reducing alpha-D-galactose residues in alpha-D-galactosides, including galactose oligosaccharides, galactomannans and galactolipids.</text>
        <dbReference type="EC" id="3.2.1.22"/>
    </reaction>
</comment>
<dbReference type="GO" id="GO:0005764">
    <property type="term" value="C:lysosome"/>
    <property type="evidence" value="ECO:0007669"/>
    <property type="project" value="UniProtKB-SubCell"/>
</dbReference>
<evidence type="ECO:0000313" key="16">
    <source>
        <dbReference type="Proteomes" id="UP000515163"/>
    </source>
</evidence>
<evidence type="ECO:0000256" key="6">
    <source>
        <dbReference type="ARBA" id="ARBA00022729"/>
    </source>
</evidence>
<proteinExistence type="inferred from homology"/>
<evidence type="ECO:0000256" key="13">
    <source>
        <dbReference type="RuleBase" id="RU361168"/>
    </source>
</evidence>
<dbReference type="InterPro" id="IPR013780">
    <property type="entry name" value="Glyco_hydro_b"/>
</dbReference>
<evidence type="ECO:0000313" key="17">
    <source>
        <dbReference type="RefSeq" id="XP_031564497.1"/>
    </source>
</evidence>